<protein>
    <submittedName>
        <fullName evidence="6">LysR family transcriptional regulator</fullName>
    </submittedName>
</protein>
<reference evidence="6 7" key="1">
    <citation type="submission" date="2024-03" db="EMBL/GenBank/DDBJ databases">
        <title>Human intestinal bacterial collection.</title>
        <authorList>
            <person name="Pauvert C."/>
            <person name="Hitch T.C.A."/>
            <person name="Clavel T."/>
        </authorList>
    </citation>
    <scope>NUCLEOTIDE SEQUENCE [LARGE SCALE GENOMIC DNA]</scope>
    <source>
        <strain evidence="6 7">CLA-JM-H16</strain>
    </source>
</reference>
<keyword evidence="2" id="KW-0805">Transcription regulation</keyword>
<dbReference type="EMBL" id="JBBMEJ010000001">
    <property type="protein sequence ID" value="MEQ2369637.1"/>
    <property type="molecule type" value="Genomic_DNA"/>
</dbReference>
<dbReference type="InterPro" id="IPR005119">
    <property type="entry name" value="LysR_subst-bd"/>
</dbReference>
<evidence type="ECO:0000256" key="2">
    <source>
        <dbReference type="ARBA" id="ARBA00023015"/>
    </source>
</evidence>
<evidence type="ECO:0000256" key="4">
    <source>
        <dbReference type="ARBA" id="ARBA00023163"/>
    </source>
</evidence>
<comment type="similarity">
    <text evidence="1">Belongs to the LysR transcriptional regulatory family.</text>
</comment>
<feature type="domain" description="HTH lysR-type" evidence="5">
    <location>
        <begin position="1"/>
        <end position="58"/>
    </location>
</feature>
<comment type="caution">
    <text evidence="6">The sequence shown here is derived from an EMBL/GenBank/DDBJ whole genome shotgun (WGS) entry which is preliminary data.</text>
</comment>
<dbReference type="InterPro" id="IPR000847">
    <property type="entry name" value="LysR_HTH_N"/>
</dbReference>
<evidence type="ECO:0000256" key="1">
    <source>
        <dbReference type="ARBA" id="ARBA00009437"/>
    </source>
</evidence>
<dbReference type="PANTHER" id="PTHR30419:SF28">
    <property type="entry name" value="HTH-TYPE TRANSCRIPTIONAL REGULATOR BSDA"/>
    <property type="match status" value="1"/>
</dbReference>
<gene>
    <name evidence="6" type="ORF">WMO28_01540</name>
</gene>
<sequence>MTFEQIDLFICAAQSTTFFDAAEAMHTSQSALSKQIMKLEKELETTLWDRSRRRAVLTPAGEFFYKEALKISGQYHRSLESLSHFKDSKEHGLRIGTLPFLSQYHLTSQIHRFCAEHPEIPFSLKEVEDQELLSGLEDEQFDLILARKNMLDLKLCHFCLLTEDRISAVFPTSHSLAEKESVSLKELSGETFILMPPHTSIYRLCMQSFHKENLHPQIVRTARAESIVSAVEAGEGISLLTESSFRLFRQPLLTAVPVKGLEKLSIGIAYKKKRPVSVSAKTFLDFMSGAQQ</sequence>
<keyword evidence="3" id="KW-0238">DNA-binding</keyword>
<dbReference type="SUPFAM" id="SSF53850">
    <property type="entry name" value="Periplasmic binding protein-like II"/>
    <property type="match status" value="1"/>
</dbReference>
<dbReference type="InterPro" id="IPR036390">
    <property type="entry name" value="WH_DNA-bd_sf"/>
</dbReference>
<dbReference type="Gene3D" id="1.10.10.10">
    <property type="entry name" value="Winged helix-like DNA-binding domain superfamily/Winged helix DNA-binding domain"/>
    <property type="match status" value="1"/>
</dbReference>
<organism evidence="6 7">
    <name type="scientific">Blautia aquisgranensis</name>
    <dbReference type="NCBI Taxonomy" id="3133153"/>
    <lineage>
        <taxon>Bacteria</taxon>
        <taxon>Bacillati</taxon>
        <taxon>Bacillota</taxon>
        <taxon>Clostridia</taxon>
        <taxon>Lachnospirales</taxon>
        <taxon>Lachnospiraceae</taxon>
        <taxon>Blautia</taxon>
    </lineage>
</organism>
<dbReference type="SUPFAM" id="SSF46785">
    <property type="entry name" value="Winged helix' DNA-binding domain"/>
    <property type="match status" value="1"/>
</dbReference>
<evidence type="ECO:0000256" key="3">
    <source>
        <dbReference type="ARBA" id="ARBA00023125"/>
    </source>
</evidence>
<dbReference type="Gene3D" id="3.40.190.290">
    <property type="match status" value="1"/>
</dbReference>
<name>A0ABV1BBM9_9FIRM</name>
<dbReference type="RefSeq" id="WP_349055839.1">
    <property type="nucleotide sequence ID" value="NZ_JBBMEJ010000001.1"/>
</dbReference>
<dbReference type="PANTHER" id="PTHR30419">
    <property type="entry name" value="HTH-TYPE TRANSCRIPTIONAL REGULATOR YBHD"/>
    <property type="match status" value="1"/>
</dbReference>
<keyword evidence="7" id="KW-1185">Reference proteome</keyword>
<dbReference type="Pfam" id="PF00126">
    <property type="entry name" value="HTH_1"/>
    <property type="match status" value="1"/>
</dbReference>
<dbReference type="InterPro" id="IPR050950">
    <property type="entry name" value="HTH-type_LysR_regulators"/>
</dbReference>
<dbReference type="CDD" id="cd05466">
    <property type="entry name" value="PBP2_LTTR_substrate"/>
    <property type="match status" value="1"/>
</dbReference>
<dbReference type="InterPro" id="IPR036388">
    <property type="entry name" value="WH-like_DNA-bd_sf"/>
</dbReference>
<dbReference type="Pfam" id="PF03466">
    <property type="entry name" value="LysR_substrate"/>
    <property type="match status" value="1"/>
</dbReference>
<proteinExistence type="inferred from homology"/>
<evidence type="ECO:0000259" key="5">
    <source>
        <dbReference type="PROSITE" id="PS50931"/>
    </source>
</evidence>
<evidence type="ECO:0000313" key="7">
    <source>
        <dbReference type="Proteomes" id="UP001473063"/>
    </source>
</evidence>
<keyword evidence="4" id="KW-0804">Transcription</keyword>
<dbReference type="PRINTS" id="PR00039">
    <property type="entry name" value="HTHLYSR"/>
</dbReference>
<dbReference type="PROSITE" id="PS50931">
    <property type="entry name" value="HTH_LYSR"/>
    <property type="match status" value="1"/>
</dbReference>
<evidence type="ECO:0000313" key="6">
    <source>
        <dbReference type="EMBL" id="MEQ2369637.1"/>
    </source>
</evidence>
<accession>A0ABV1BBM9</accession>
<dbReference type="Proteomes" id="UP001473063">
    <property type="component" value="Unassembled WGS sequence"/>
</dbReference>